<keyword evidence="2" id="KW-0472">Membrane</keyword>
<comment type="caution">
    <text evidence="3">The sequence shown here is derived from an EMBL/GenBank/DDBJ whole genome shotgun (WGS) entry which is preliminary data.</text>
</comment>
<evidence type="ECO:0000313" key="3">
    <source>
        <dbReference type="EMBL" id="MCQ8241271.1"/>
    </source>
</evidence>
<feature type="compositionally biased region" description="Low complexity" evidence="1">
    <location>
        <begin position="200"/>
        <end position="209"/>
    </location>
</feature>
<dbReference type="Proteomes" id="UP001524547">
    <property type="component" value="Unassembled WGS sequence"/>
</dbReference>
<evidence type="ECO:0000256" key="2">
    <source>
        <dbReference type="SAM" id="Phobius"/>
    </source>
</evidence>
<keyword evidence="4" id="KW-1185">Reference proteome</keyword>
<evidence type="ECO:0008006" key="5">
    <source>
        <dbReference type="Google" id="ProtNLM"/>
    </source>
</evidence>
<feature type="transmembrane region" description="Helical" evidence="2">
    <location>
        <begin position="21"/>
        <end position="37"/>
    </location>
</feature>
<protein>
    <recommendedName>
        <fullName evidence="5">PEGA domain-containing protein</fullName>
    </recommendedName>
</protein>
<accession>A0ABT1VY55</accession>
<dbReference type="RefSeq" id="WP_422920019.1">
    <property type="nucleotide sequence ID" value="NZ_JAMZEJ010000006.1"/>
</dbReference>
<sequence length="290" mass="30086">MPPADQRSRHRDKAVRRLWQALLVLGAGGLLWSWLVVPPTTLVVDVASGVRGTVLVDGREAGRPGDVLDVRPGRHVVELRSDGWSAHPRAVTLPERTRSHLRLATTPRPARLGVRAAPPDPAAVVTATSDGGTRRLPSDGTVESLPPGRYRIRAWSNGRMLPAQEITLAPGEERTLWIGGTATGLAPAAMPSGSSGGNGSAADGATASGDPTRIVAPAGGRWSDPVVIPPGRRFFLSFEGAIRVRGAAGPILLDDAGPVDLGVLPPSGLAMTAVGDRAVAVTVRTVAPPP</sequence>
<feature type="region of interest" description="Disordered" evidence="1">
    <location>
        <begin position="125"/>
        <end position="145"/>
    </location>
</feature>
<feature type="region of interest" description="Disordered" evidence="1">
    <location>
        <begin position="188"/>
        <end position="212"/>
    </location>
</feature>
<evidence type="ECO:0000313" key="4">
    <source>
        <dbReference type="Proteomes" id="UP001524547"/>
    </source>
</evidence>
<keyword evidence="2" id="KW-1133">Transmembrane helix</keyword>
<gene>
    <name evidence="3" type="ORF">NFI88_10520</name>
</gene>
<name>A0ABT1VY55_9PROT</name>
<proteinExistence type="predicted"/>
<organism evidence="3 4">
    <name type="scientific">Rhizosaccharibacter radicis</name>
    <dbReference type="NCBI Taxonomy" id="2782605"/>
    <lineage>
        <taxon>Bacteria</taxon>
        <taxon>Pseudomonadati</taxon>
        <taxon>Pseudomonadota</taxon>
        <taxon>Alphaproteobacteria</taxon>
        <taxon>Acetobacterales</taxon>
        <taxon>Acetobacteraceae</taxon>
        <taxon>Rhizosaccharibacter</taxon>
    </lineage>
</organism>
<reference evidence="3 4" key="1">
    <citation type="submission" date="2022-06" db="EMBL/GenBank/DDBJ databases">
        <title>Rhizosaccharibacter gen. nov. sp. nov. KSS12, endophytic bacteria isolated from sugarcane.</title>
        <authorList>
            <person name="Pitiwittayakul N."/>
        </authorList>
    </citation>
    <scope>NUCLEOTIDE SEQUENCE [LARGE SCALE GENOMIC DNA]</scope>
    <source>
        <strain evidence="3 4">KSS12</strain>
    </source>
</reference>
<dbReference type="EMBL" id="JAMZEJ010000006">
    <property type="protein sequence ID" value="MCQ8241271.1"/>
    <property type="molecule type" value="Genomic_DNA"/>
</dbReference>
<keyword evidence="2" id="KW-0812">Transmembrane</keyword>
<evidence type="ECO:0000256" key="1">
    <source>
        <dbReference type="SAM" id="MobiDB-lite"/>
    </source>
</evidence>